<dbReference type="Proteomes" id="UP000619293">
    <property type="component" value="Unassembled WGS sequence"/>
</dbReference>
<reference evidence="1 2" key="1">
    <citation type="submission" date="2021-01" db="EMBL/GenBank/DDBJ databases">
        <title>Whole genome shotgun sequence of Catellatospora chokoriensis NBRC 107358.</title>
        <authorList>
            <person name="Komaki H."/>
            <person name="Tamura T."/>
        </authorList>
    </citation>
    <scope>NUCLEOTIDE SEQUENCE [LARGE SCALE GENOMIC DNA]</scope>
    <source>
        <strain evidence="1 2">NBRC 107358</strain>
    </source>
</reference>
<keyword evidence="2" id="KW-1185">Reference proteome</keyword>
<evidence type="ECO:0000313" key="1">
    <source>
        <dbReference type="EMBL" id="GIF92571.1"/>
    </source>
</evidence>
<protein>
    <submittedName>
        <fullName evidence="1">Uncharacterized protein</fullName>
    </submittedName>
</protein>
<gene>
    <name evidence="1" type="ORF">Cch02nite_60150</name>
</gene>
<organism evidence="1 2">
    <name type="scientific">Catellatospora chokoriensis</name>
    <dbReference type="NCBI Taxonomy" id="310353"/>
    <lineage>
        <taxon>Bacteria</taxon>
        <taxon>Bacillati</taxon>
        <taxon>Actinomycetota</taxon>
        <taxon>Actinomycetes</taxon>
        <taxon>Micromonosporales</taxon>
        <taxon>Micromonosporaceae</taxon>
        <taxon>Catellatospora</taxon>
    </lineage>
</organism>
<accession>A0A8J3JWW3</accession>
<sequence length="49" mass="5255">MHAVGEAPAQLLTAITQLCRRLAPASIIEHLFEQMQGTGLDPPVLDPFG</sequence>
<dbReference type="EMBL" id="BONG01000047">
    <property type="protein sequence ID" value="GIF92571.1"/>
    <property type="molecule type" value="Genomic_DNA"/>
</dbReference>
<name>A0A8J3JWW3_9ACTN</name>
<comment type="caution">
    <text evidence="1">The sequence shown here is derived from an EMBL/GenBank/DDBJ whole genome shotgun (WGS) entry which is preliminary data.</text>
</comment>
<proteinExistence type="predicted"/>
<dbReference type="AlphaFoldDB" id="A0A8J3JWW3"/>
<evidence type="ECO:0000313" key="2">
    <source>
        <dbReference type="Proteomes" id="UP000619293"/>
    </source>
</evidence>